<evidence type="ECO:0000313" key="7">
    <source>
        <dbReference type="Proteomes" id="UP000228920"/>
    </source>
</evidence>
<dbReference type="AlphaFoldDB" id="A0A2M7TKG3"/>
<evidence type="ECO:0000256" key="4">
    <source>
        <dbReference type="ARBA" id="ARBA00023136"/>
    </source>
</evidence>
<evidence type="ECO:0000256" key="1">
    <source>
        <dbReference type="ARBA" id="ARBA00004127"/>
    </source>
</evidence>
<dbReference type="PANTHER" id="PTHR43847">
    <property type="entry name" value="BLL3993 PROTEIN"/>
    <property type="match status" value="1"/>
</dbReference>
<evidence type="ECO:0000256" key="5">
    <source>
        <dbReference type="SAM" id="Phobius"/>
    </source>
</evidence>
<accession>A0A2M7TKG3</accession>
<proteinExistence type="predicted"/>
<protein>
    <recommendedName>
        <fullName evidence="8">Isoprenylcysteine carboxylmethyltransferase family protein</fullName>
    </recommendedName>
</protein>
<evidence type="ECO:0000313" key="6">
    <source>
        <dbReference type="EMBL" id="PIZ47299.1"/>
    </source>
</evidence>
<dbReference type="Proteomes" id="UP000228920">
    <property type="component" value="Unassembled WGS sequence"/>
</dbReference>
<keyword evidence="4 5" id="KW-0472">Membrane</keyword>
<gene>
    <name evidence="6" type="ORF">COY32_01950</name>
</gene>
<name>A0A2M7TKG3_UNCKA</name>
<dbReference type="Gene3D" id="1.20.120.1630">
    <property type="match status" value="1"/>
</dbReference>
<dbReference type="Pfam" id="PF04191">
    <property type="entry name" value="PEMT"/>
    <property type="match status" value="1"/>
</dbReference>
<dbReference type="InterPro" id="IPR007318">
    <property type="entry name" value="Phopholipid_MeTrfase"/>
</dbReference>
<dbReference type="GO" id="GO:0012505">
    <property type="term" value="C:endomembrane system"/>
    <property type="evidence" value="ECO:0007669"/>
    <property type="project" value="UniProtKB-SubCell"/>
</dbReference>
<feature type="transmembrane region" description="Helical" evidence="5">
    <location>
        <begin position="87"/>
        <end position="111"/>
    </location>
</feature>
<dbReference type="PANTHER" id="PTHR43847:SF1">
    <property type="entry name" value="BLL3993 PROTEIN"/>
    <property type="match status" value="1"/>
</dbReference>
<dbReference type="EMBL" id="PFNL01000055">
    <property type="protein sequence ID" value="PIZ47299.1"/>
    <property type="molecule type" value="Genomic_DNA"/>
</dbReference>
<feature type="transmembrane region" description="Helical" evidence="5">
    <location>
        <begin position="31"/>
        <end position="50"/>
    </location>
</feature>
<sequence length="146" mass="17088">MNNRSKSLIYDVIQVSFLIYFLLTGPVIPSSAILAFLQIVAFLILGIAAWDMRKTKYYRVPDVGKQNGLVKTGIFSYIRNPMYLSQLVFCGVLLINSFSLYRGIIYIIYIVNFLSKINYEEKLLSTHFSEFEHYKKTTWRLIPYLY</sequence>
<keyword evidence="2 5" id="KW-0812">Transmembrane</keyword>
<feature type="transmembrane region" description="Helical" evidence="5">
    <location>
        <begin position="7"/>
        <end position="25"/>
    </location>
</feature>
<comment type="caution">
    <text evidence="6">The sequence shown here is derived from an EMBL/GenBank/DDBJ whole genome shotgun (WGS) entry which is preliminary data.</text>
</comment>
<evidence type="ECO:0000256" key="2">
    <source>
        <dbReference type="ARBA" id="ARBA00022692"/>
    </source>
</evidence>
<evidence type="ECO:0000256" key="3">
    <source>
        <dbReference type="ARBA" id="ARBA00022989"/>
    </source>
</evidence>
<organism evidence="6 7">
    <name type="scientific">candidate division WWE3 bacterium CG_4_10_14_0_2_um_filter_41_14</name>
    <dbReference type="NCBI Taxonomy" id="1975072"/>
    <lineage>
        <taxon>Bacteria</taxon>
        <taxon>Katanobacteria</taxon>
    </lineage>
</organism>
<keyword evidence="3 5" id="KW-1133">Transmembrane helix</keyword>
<reference evidence="7" key="1">
    <citation type="submission" date="2017-09" db="EMBL/GenBank/DDBJ databases">
        <title>Depth-based differentiation of microbial function through sediment-hosted aquifers and enrichment of novel symbionts in the deep terrestrial subsurface.</title>
        <authorList>
            <person name="Probst A.J."/>
            <person name="Ladd B."/>
            <person name="Jarett J.K."/>
            <person name="Geller-Mcgrath D.E."/>
            <person name="Sieber C.M.K."/>
            <person name="Emerson J.B."/>
            <person name="Anantharaman K."/>
            <person name="Thomas B.C."/>
            <person name="Malmstrom R."/>
            <person name="Stieglmeier M."/>
            <person name="Klingl A."/>
            <person name="Woyke T."/>
            <person name="Ryan C.M."/>
            <person name="Banfield J.F."/>
        </authorList>
    </citation>
    <scope>NUCLEOTIDE SEQUENCE [LARGE SCALE GENOMIC DNA]</scope>
</reference>
<dbReference type="InterPro" id="IPR052527">
    <property type="entry name" value="Metal_cation-efflux_comp"/>
</dbReference>
<comment type="subcellular location">
    <subcellularLocation>
        <location evidence="1">Endomembrane system</location>
        <topology evidence="1">Multi-pass membrane protein</topology>
    </subcellularLocation>
</comment>
<evidence type="ECO:0008006" key="8">
    <source>
        <dbReference type="Google" id="ProtNLM"/>
    </source>
</evidence>